<name>A0ABX0TVT8_9SPHN</name>
<reference evidence="1 2" key="1">
    <citation type="submission" date="2020-03" db="EMBL/GenBank/DDBJ databases">
        <title>Genomic Encyclopedia of Type Strains, Phase III (KMG-III): the genomes of soil and plant-associated and newly described type strains.</title>
        <authorList>
            <person name="Whitman W."/>
        </authorList>
    </citation>
    <scope>NUCLEOTIDE SEQUENCE [LARGE SCALE GENOMIC DNA]</scope>
    <source>
        <strain evidence="1 2">CECT 8804</strain>
    </source>
</reference>
<evidence type="ECO:0000313" key="2">
    <source>
        <dbReference type="Proteomes" id="UP000727456"/>
    </source>
</evidence>
<evidence type="ECO:0000313" key="1">
    <source>
        <dbReference type="EMBL" id="NIJ07706.1"/>
    </source>
</evidence>
<comment type="caution">
    <text evidence="1">The sequence shown here is derived from an EMBL/GenBank/DDBJ whole genome shotgun (WGS) entry which is preliminary data.</text>
</comment>
<dbReference type="EMBL" id="JAAOZC010000002">
    <property type="protein sequence ID" value="NIJ07706.1"/>
    <property type="molecule type" value="Genomic_DNA"/>
</dbReference>
<protein>
    <submittedName>
        <fullName evidence="1">Uncharacterized protein</fullName>
    </submittedName>
</protein>
<keyword evidence="2" id="KW-1185">Reference proteome</keyword>
<proteinExistence type="predicted"/>
<gene>
    <name evidence="1" type="ORF">FHS31_001302</name>
</gene>
<organism evidence="1 2">
    <name type="scientific">Sphingomonas vulcanisoli</name>
    <dbReference type="NCBI Taxonomy" id="1658060"/>
    <lineage>
        <taxon>Bacteria</taxon>
        <taxon>Pseudomonadati</taxon>
        <taxon>Pseudomonadota</taxon>
        <taxon>Alphaproteobacteria</taxon>
        <taxon>Sphingomonadales</taxon>
        <taxon>Sphingomonadaceae</taxon>
        <taxon>Sphingomonas</taxon>
    </lineage>
</organism>
<sequence>MLPLLLLAAGATTSAPTRQLTVSYFNLAQEQGPLSPEDLAARQADAATGGEAVAAELALNEWKLCVLDSLVRWAPLKEGPGTLVDGAYGRCGDLERVYRSHLMKISQDGRVIVDLNLAKLMTKSLEDAWRLRLIATALDQALAAQPVNGKAGR</sequence>
<dbReference type="Proteomes" id="UP000727456">
    <property type="component" value="Unassembled WGS sequence"/>
</dbReference>
<dbReference type="RefSeq" id="WP_167072544.1">
    <property type="nucleotide sequence ID" value="NZ_JAAOZC010000002.1"/>
</dbReference>
<accession>A0ABX0TVT8</accession>